<sequence>MTRSALALATALLPTVRSLALPPRLQHVFDLAVSCGNDVLSVADIGTDHGLLASELTKHFQSVIGVDKSEHALQGGALSRDNAGRNVDFRVGNGLQTLRRGEADVVCIAGMGVHTMCEILDPHSLETIDTQHLVLQPTNSRPKHLMLLYEFVEGHGWSVEDECILYTQGRWYITTRFDRSHPFSSYKRSSLPGSILTTKASMYPEFSNYKDHHVQWIGQDKRHTGKMSDADRRWLEILPRQ</sequence>
<keyword evidence="3" id="KW-1185">Reference proteome</keyword>
<dbReference type="OrthoDB" id="46940at2759"/>
<dbReference type="SUPFAM" id="SSF53335">
    <property type="entry name" value="S-adenosyl-L-methionine-dependent methyltransferases"/>
    <property type="match status" value="1"/>
</dbReference>
<dbReference type="AlphaFoldDB" id="A0A1Z5JIA3"/>
<dbReference type="PANTHER" id="PTHR38451:SF1">
    <property type="entry name" value="TRNA (ADENINE(22)-N(1))-METHYLTRANSFERASE"/>
    <property type="match status" value="1"/>
</dbReference>
<dbReference type="EMBL" id="BDSP01000068">
    <property type="protein sequence ID" value="GAX13501.1"/>
    <property type="molecule type" value="Genomic_DNA"/>
</dbReference>
<dbReference type="InterPro" id="IPR029063">
    <property type="entry name" value="SAM-dependent_MTases_sf"/>
</dbReference>
<evidence type="ECO:0000313" key="2">
    <source>
        <dbReference type="EMBL" id="GAX13501.1"/>
    </source>
</evidence>
<evidence type="ECO:0000256" key="1">
    <source>
        <dbReference type="SAM" id="SignalP"/>
    </source>
</evidence>
<gene>
    <name evidence="2" type="ORF">FisN_UnNu043</name>
</gene>
<reference evidence="2 3" key="1">
    <citation type="journal article" date="2015" name="Plant Cell">
        <title>Oil accumulation by the oleaginous diatom Fistulifera solaris as revealed by the genome and transcriptome.</title>
        <authorList>
            <person name="Tanaka T."/>
            <person name="Maeda Y."/>
            <person name="Veluchamy A."/>
            <person name="Tanaka M."/>
            <person name="Abida H."/>
            <person name="Marechal E."/>
            <person name="Bowler C."/>
            <person name="Muto M."/>
            <person name="Sunaga Y."/>
            <person name="Tanaka M."/>
            <person name="Yoshino T."/>
            <person name="Taniguchi T."/>
            <person name="Fukuda Y."/>
            <person name="Nemoto M."/>
            <person name="Matsumoto M."/>
            <person name="Wong P.S."/>
            <person name="Aburatani S."/>
            <person name="Fujibuchi W."/>
        </authorList>
    </citation>
    <scope>NUCLEOTIDE SEQUENCE [LARGE SCALE GENOMIC DNA]</scope>
    <source>
        <strain evidence="2 3">JPCC DA0580</strain>
    </source>
</reference>
<protein>
    <recommendedName>
        <fullName evidence="4">Methyltransferase domain-containing protein</fullName>
    </recommendedName>
</protein>
<organism evidence="2 3">
    <name type="scientific">Fistulifera solaris</name>
    <name type="common">Oleaginous diatom</name>
    <dbReference type="NCBI Taxonomy" id="1519565"/>
    <lineage>
        <taxon>Eukaryota</taxon>
        <taxon>Sar</taxon>
        <taxon>Stramenopiles</taxon>
        <taxon>Ochrophyta</taxon>
        <taxon>Bacillariophyta</taxon>
        <taxon>Bacillariophyceae</taxon>
        <taxon>Bacillariophycidae</taxon>
        <taxon>Naviculales</taxon>
        <taxon>Naviculaceae</taxon>
        <taxon>Fistulifera</taxon>
    </lineage>
</organism>
<dbReference type="InParanoid" id="A0A1Z5JIA3"/>
<name>A0A1Z5JIA3_FISSO</name>
<feature type="chain" id="PRO_5011966949" description="Methyltransferase domain-containing protein" evidence="1">
    <location>
        <begin position="21"/>
        <end position="241"/>
    </location>
</feature>
<dbReference type="PANTHER" id="PTHR38451">
    <property type="entry name" value="TRNA (ADENINE(22)-N(1))-METHYLTRANSFERASE"/>
    <property type="match status" value="1"/>
</dbReference>
<dbReference type="Gene3D" id="3.40.50.150">
    <property type="entry name" value="Vaccinia Virus protein VP39"/>
    <property type="match status" value="1"/>
</dbReference>
<feature type="signal peptide" evidence="1">
    <location>
        <begin position="1"/>
        <end position="20"/>
    </location>
</feature>
<keyword evidence="1" id="KW-0732">Signal</keyword>
<dbReference type="CDD" id="cd02440">
    <property type="entry name" value="AdoMet_MTases"/>
    <property type="match status" value="1"/>
</dbReference>
<evidence type="ECO:0000313" key="3">
    <source>
        <dbReference type="Proteomes" id="UP000198406"/>
    </source>
</evidence>
<dbReference type="Pfam" id="PF12847">
    <property type="entry name" value="Methyltransf_18"/>
    <property type="match status" value="1"/>
</dbReference>
<accession>A0A1Z5JIA3</accession>
<proteinExistence type="predicted"/>
<dbReference type="Proteomes" id="UP000198406">
    <property type="component" value="Unassembled WGS sequence"/>
</dbReference>
<evidence type="ECO:0008006" key="4">
    <source>
        <dbReference type="Google" id="ProtNLM"/>
    </source>
</evidence>
<comment type="caution">
    <text evidence="2">The sequence shown here is derived from an EMBL/GenBank/DDBJ whole genome shotgun (WGS) entry which is preliminary data.</text>
</comment>